<dbReference type="AlphaFoldDB" id="A0ABC8EAC8"/>
<gene>
    <name evidence="1" type="ORF">K234311028_07940</name>
</gene>
<reference evidence="1 2" key="1">
    <citation type="submission" date="2022-09" db="EMBL/GenBank/DDBJ databases">
        <title>complete genome sequences of Clostridium tetani str. KHSU-234311-028 isolated from soil.</title>
        <authorList>
            <person name="Sekizuka T."/>
            <person name="Shitada C."/>
            <person name="Takahashi M."/>
            <person name="Kuroda M."/>
        </authorList>
    </citation>
    <scope>NUCLEOTIDE SEQUENCE [LARGE SCALE GENOMIC DNA]</scope>
    <source>
        <strain evidence="1 2">KHSU-234311-028</strain>
    </source>
</reference>
<evidence type="ECO:0000313" key="2">
    <source>
        <dbReference type="Proteomes" id="UP001321763"/>
    </source>
</evidence>
<evidence type="ECO:0000313" key="1">
    <source>
        <dbReference type="EMBL" id="BDR80548.1"/>
    </source>
</evidence>
<name>A0ABC8EAC8_CLOTA</name>
<proteinExistence type="predicted"/>
<sequence length="463" mass="55146">MEKTFFSDFFNVSRTIMKEYGAFDISLISDTPAFIDPFLLYSSKIEGYQKAHRDIIEYIKFLCKKAEEAKTNPNVLEEYYYFKEPKQNWLGYVQYGSCGYGLKNKFAEELCTNASSYINNFGHETITNSSHMEKLCLFSDGHGLDNVSDFTTCLIMPFLLDYTEKFSKKYLDDKYCKKQLVRRAYFDYKTEEWKDKEYYLPVFENDYVILVPEDILVKGENYISRKNFIEDLKYSRIVIEDIKFREHINEYIAEIIHNEFTNFELNEKINSLIRKYPQLIDYYIKSKENNSNQAIEDNKNLIREFDIIFNQNCNELIKLLKENTKFYDLEDINETSAILKRLSYLKCIIEKFDGNKCLYIDNRRIDTKLLTILFNRVWFAGRPKEGNNRYIDYTLEFKTAFNSPIGNVLANRYVNNNKKDKVRILCYIYFNDREHSMLTQKINDYGLSRNEKIIIIDAGKNSH</sequence>
<protein>
    <submittedName>
        <fullName evidence="1">Uncharacterized protein</fullName>
    </submittedName>
</protein>
<dbReference type="Proteomes" id="UP001321763">
    <property type="component" value="Chromosome"/>
</dbReference>
<dbReference type="EMBL" id="AP026818">
    <property type="protein sequence ID" value="BDR80548.1"/>
    <property type="molecule type" value="Genomic_DNA"/>
</dbReference>
<organism evidence="1 2">
    <name type="scientific">Clostridium tetani</name>
    <dbReference type="NCBI Taxonomy" id="1513"/>
    <lineage>
        <taxon>Bacteria</taxon>
        <taxon>Bacillati</taxon>
        <taxon>Bacillota</taxon>
        <taxon>Clostridia</taxon>
        <taxon>Eubacteriales</taxon>
        <taxon>Clostridiaceae</taxon>
        <taxon>Clostridium</taxon>
    </lineage>
</organism>
<accession>A0ABC8EAC8</accession>
<dbReference type="RefSeq" id="WP_317724813.1">
    <property type="nucleotide sequence ID" value="NZ_AP026814.1"/>
</dbReference>